<sequence length="82" mass="9277">MTGRPMNVEVTIKDVLRRARVKKGEDSTAFCRVGLDFEYPFYDDDATDNEQAHVDSNLESDADEGDDSKMEKVVYAPIDDND</sequence>
<accession>A0ABS8V6P5</accession>
<protein>
    <submittedName>
        <fullName evidence="2">Uncharacterized protein</fullName>
    </submittedName>
</protein>
<evidence type="ECO:0000313" key="3">
    <source>
        <dbReference type="Proteomes" id="UP000823775"/>
    </source>
</evidence>
<name>A0ABS8V6P5_DATST</name>
<evidence type="ECO:0000313" key="2">
    <source>
        <dbReference type="EMBL" id="MCD9641829.1"/>
    </source>
</evidence>
<reference evidence="2 3" key="1">
    <citation type="journal article" date="2021" name="BMC Genomics">
        <title>Datura genome reveals duplications of psychoactive alkaloid biosynthetic genes and high mutation rate following tissue culture.</title>
        <authorList>
            <person name="Rajewski A."/>
            <person name="Carter-House D."/>
            <person name="Stajich J."/>
            <person name="Litt A."/>
        </authorList>
    </citation>
    <scope>NUCLEOTIDE SEQUENCE [LARGE SCALE GENOMIC DNA]</scope>
    <source>
        <strain evidence="2">AR-01</strain>
    </source>
</reference>
<dbReference type="EMBL" id="JACEIK010003472">
    <property type="protein sequence ID" value="MCD9641829.1"/>
    <property type="molecule type" value="Genomic_DNA"/>
</dbReference>
<proteinExistence type="predicted"/>
<comment type="caution">
    <text evidence="2">The sequence shown here is derived from an EMBL/GenBank/DDBJ whole genome shotgun (WGS) entry which is preliminary data.</text>
</comment>
<feature type="region of interest" description="Disordered" evidence="1">
    <location>
        <begin position="45"/>
        <end position="82"/>
    </location>
</feature>
<evidence type="ECO:0000256" key="1">
    <source>
        <dbReference type="SAM" id="MobiDB-lite"/>
    </source>
</evidence>
<organism evidence="2 3">
    <name type="scientific">Datura stramonium</name>
    <name type="common">Jimsonweed</name>
    <name type="synonym">Common thornapple</name>
    <dbReference type="NCBI Taxonomy" id="4076"/>
    <lineage>
        <taxon>Eukaryota</taxon>
        <taxon>Viridiplantae</taxon>
        <taxon>Streptophyta</taxon>
        <taxon>Embryophyta</taxon>
        <taxon>Tracheophyta</taxon>
        <taxon>Spermatophyta</taxon>
        <taxon>Magnoliopsida</taxon>
        <taxon>eudicotyledons</taxon>
        <taxon>Gunneridae</taxon>
        <taxon>Pentapetalae</taxon>
        <taxon>asterids</taxon>
        <taxon>lamiids</taxon>
        <taxon>Solanales</taxon>
        <taxon>Solanaceae</taxon>
        <taxon>Solanoideae</taxon>
        <taxon>Datureae</taxon>
        <taxon>Datura</taxon>
    </lineage>
</organism>
<keyword evidence="3" id="KW-1185">Reference proteome</keyword>
<gene>
    <name evidence="2" type="ORF">HAX54_028283</name>
</gene>
<dbReference type="Proteomes" id="UP000823775">
    <property type="component" value="Unassembled WGS sequence"/>
</dbReference>